<dbReference type="Pfam" id="PF01866">
    <property type="entry name" value="Diphthamide_syn"/>
    <property type="match status" value="1"/>
</dbReference>
<comment type="caution">
    <text evidence="1">The sequence shown here is derived from an EMBL/GenBank/DDBJ whole genome shotgun (WGS) entry which is preliminary data.</text>
</comment>
<proteinExistence type="predicted"/>
<dbReference type="NCBIfam" id="TIGR00322">
    <property type="entry name" value="diphth2_R"/>
    <property type="match status" value="1"/>
</dbReference>
<evidence type="ECO:0000313" key="1">
    <source>
        <dbReference type="EMBL" id="RRT81731.1"/>
    </source>
</evidence>
<organism evidence="1 2">
    <name type="scientific">Ensete ventricosum</name>
    <name type="common">Abyssinian banana</name>
    <name type="synonym">Musa ensete</name>
    <dbReference type="NCBI Taxonomy" id="4639"/>
    <lineage>
        <taxon>Eukaryota</taxon>
        <taxon>Viridiplantae</taxon>
        <taxon>Streptophyta</taxon>
        <taxon>Embryophyta</taxon>
        <taxon>Tracheophyta</taxon>
        <taxon>Spermatophyta</taxon>
        <taxon>Magnoliopsida</taxon>
        <taxon>Liliopsida</taxon>
        <taxon>Zingiberales</taxon>
        <taxon>Musaceae</taxon>
        <taxon>Ensete</taxon>
    </lineage>
</organism>
<dbReference type="AlphaFoldDB" id="A0A427AZP9"/>
<dbReference type="EMBL" id="AMZH03000838">
    <property type="protein sequence ID" value="RRT81731.1"/>
    <property type="molecule type" value="Genomic_DNA"/>
</dbReference>
<dbReference type="GO" id="GO:0017183">
    <property type="term" value="P:protein histidyl modification to diphthamide"/>
    <property type="evidence" value="ECO:0007669"/>
    <property type="project" value="InterPro"/>
</dbReference>
<dbReference type="GO" id="GO:0090560">
    <property type="term" value="F:2-(3-amino-3-carboxypropyl)histidine synthase activity"/>
    <property type="evidence" value="ECO:0007669"/>
    <property type="project" value="InterPro"/>
</dbReference>
<gene>
    <name evidence="1" type="ORF">B296_00021370</name>
</gene>
<dbReference type="InterPro" id="IPR016435">
    <property type="entry name" value="DPH1/DPH2"/>
</dbReference>
<evidence type="ECO:0008006" key="3">
    <source>
        <dbReference type="Google" id="ProtNLM"/>
    </source>
</evidence>
<reference evidence="1 2" key="1">
    <citation type="journal article" date="2014" name="Agronomy (Basel)">
        <title>A Draft Genome Sequence for Ensete ventricosum, the Drought-Tolerant Tree Against Hunger.</title>
        <authorList>
            <person name="Harrison J."/>
            <person name="Moore K.A."/>
            <person name="Paszkiewicz K."/>
            <person name="Jones T."/>
            <person name="Grant M."/>
            <person name="Ambacheew D."/>
            <person name="Muzemil S."/>
            <person name="Studholme D.J."/>
        </authorList>
    </citation>
    <scope>NUCLEOTIDE SEQUENCE [LARGE SCALE GENOMIC DNA]</scope>
</reference>
<name>A0A427AZP9_ENSVE</name>
<dbReference type="PANTHER" id="PTHR10762">
    <property type="entry name" value="DIPHTHAMIDE BIOSYNTHESIS PROTEIN"/>
    <property type="match status" value="1"/>
</dbReference>
<dbReference type="InterPro" id="IPR042263">
    <property type="entry name" value="DPH1/DPH2_1"/>
</dbReference>
<sequence>MKCDLCCQFPDDLLKDSPRVAKALRSELGAGVRLFVMADAAYGSCCVDEIGASHVDAECVVHYGHACMSPLGKIFWSLPVSLGNRRTSTLPAMFVFGKASIDIKNCADLIGHCLSSTDKPILVCATYTCI</sequence>
<dbReference type="PANTHER" id="PTHR10762:SF2">
    <property type="entry name" value="2-(3-AMINO-3-CARBOXYPROPYL)HISTIDINE SYNTHASE SUBUNIT 2"/>
    <property type="match status" value="1"/>
</dbReference>
<dbReference type="Gene3D" id="3.40.50.11840">
    <property type="entry name" value="Diphthamide synthesis DPH1/DPH2 domain 1"/>
    <property type="match status" value="1"/>
</dbReference>
<protein>
    <recommendedName>
        <fullName evidence="3">2-(3-amino-3-carboxypropyl)histidine synthase</fullName>
    </recommendedName>
</protein>
<accession>A0A427AZP9</accession>
<dbReference type="Proteomes" id="UP000287651">
    <property type="component" value="Unassembled WGS sequence"/>
</dbReference>
<evidence type="ECO:0000313" key="2">
    <source>
        <dbReference type="Proteomes" id="UP000287651"/>
    </source>
</evidence>
<dbReference type="SFLD" id="SFLDS00032">
    <property type="entry name" value="Radical_SAM_3-amino-3-carboxyp"/>
    <property type="match status" value="1"/>
</dbReference>